<dbReference type="InterPro" id="IPR050508">
    <property type="entry name" value="Methyltransf_Superfamily"/>
</dbReference>
<dbReference type="InterPro" id="IPR041698">
    <property type="entry name" value="Methyltransf_25"/>
</dbReference>
<dbReference type="Proteomes" id="UP000503540">
    <property type="component" value="Chromosome"/>
</dbReference>
<evidence type="ECO:0000259" key="1">
    <source>
        <dbReference type="Pfam" id="PF13649"/>
    </source>
</evidence>
<dbReference type="Pfam" id="PF13649">
    <property type="entry name" value="Methyltransf_25"/>
    <property type="match status" value="1"/>
</dbReference>
<reference evidence="2 3" key="1">
    <citation type="journal article" date="2019" name="ACS Chem. Biol.">
        <title>Identification and Mobilization of a Cryptic Antibiotic Biosynthesis Gene Locus from a Human-Pathogenic Nocardia Isolate.</title>
        <authorList>
            <person name="Herisse M."/>
            <person name="Ishida K."/>
            <person name="Porter J.L."/>
            <person name="Howden B."/>
            <person name="Hertweck C."/>
            <person name="Stinear T.P."/>
            <person name="Pidot S.J."/>
        </authorList>
    </citation>
    <scope>NUCLEOTIDE SEQUENCE [LARGE SCALE GENOMIC DNA]</scope>
    <source>
        <strain evidence="2 3">AUSMDU00012717</strain>
    </source>
</reference>
<keyword evidence="2" id="KW-0489">Methyltransferase</keyword>
<dbReference type="KEGG" id="nah:F5544_10425"/>
<proteinExistence type="predicted"/>
<accession>A0A6G9YAB3</accession>
<dbReference type="PANTHER" id="PTHR42912:SF45">
    <property type="entry name" value="23S RRNA (GUANINE(745)-N(1))-METHYLTRANSFERASE"/>
    <property type="match status" value="1"/>
</dbReference>
<dbReference type="PANTHER" id="PTHR42912">
    <property type="entry name" value="METHYLTRANSFERASE"/>
    <property type="match status" value="1"/>
</dbReference>
<dbReference type="GO" id="GO:0008168">
    <property type="term" value="F:methyltransferase activity"/>
    <property type="evidence" value="ECO:0007669"/>
    <property type="project" value="UniProtKB-KW"/>
</dbReference>
<dbReference type="GO" id="GO:0032259">
    <property type="term" value="P:methylation"/>
    <property type="evidence" value="ECO:0007669"/>
    <property type="project" value="UniProtKB-KW"/>
</dbReference>
<dbReference type="SUPFAM" id="SSF53335">
    <property type="entry name" value="S-adenosyl-L-methionine-dependent methyltransferases"/>
    <property type="match status" value="1"/>
</dbReference>
<dbReference type="CDD" id="cd02440">
    <property type="entry name" value="AdoMet_MTases"/>
    <property type="match status" value="1"/>
</dbReference>
<protein>
    <submittedName>
        <fullName evidence="2">Methyltransferase domain-containing protein</fullName>
    </submittedName>
</protein>
<dbReference type="EMBL" id="CP046172">
    <property type="protein sequence ID" value="QIS09983.1"/>
    <property type="molecule type" value="Genomic_DNA"/>
</dbReference>
<dbReference type="AlphaFoldDB" id="A0A6G9YAB3"/>
<evidence type="ECO:0000313" key="2">
    <source>
        <dbReference type="EMBL" id="QIS09983.1"/>
    </source>
</evidence>
<dbReference type="Gene3D" id="3.40.50.150">
    <property type="entry name" value="Vaccinia Virus protein VP39"/>
    <property type="match status" value="1"/>
</dbReference>
<feature type="domain" description="Methyltransferase" evidence="1">
    <location>
        <begin position="60"/>
        <end position="155"/>
    </location>
</feature>
<gene>
    <name evidence="2" type="ORF">F5544_10425</name>
</gene>
<dbReference type="InterPro" id="IPR029063">
    <property type="entry name" value="SAM-dependent_MTases_sf"/>
</dbReference>
<organism evidence="2 3">
    <name type="scientific">Nocardia arthritidis</name>
    <dbReference type="NCBI Taxonomy" id="228602"/>
    <lineage>
        <taxon>Bacteria</taxon>
        <taxon>Bacillati</taxon>
        <taxon>Actinomycetota</taxon>
        <taxon>Actinomycetes</taxon>
        <taxon>Mycobacteriales</taxon>
        <taxon>Nocardiaceae</taxon>
        <taxon>Nocardia</taxon>
    </lineage>
</organism>
<keyword evidence="2" id="KW-0808">Transferase</keyword>
<name>A0A6G9YAB3_9NOCA</name>
<dbReference type="RefSeq" id="WP_167473019.1">
    <property type="nucleotide sequence ID" value="NZ_CP046172.1"/>
</dbReference>
<sequence length="225" mass="24791">MTKHHPGSVTDALGNRHDYLPAAGHDLLLPTYDLLTRLLGSTKMHAALIVQAELEAGQRVLEIGCGTGNLTIMAKRSQPAAEVTGSDPDPRALARAQRKAEDLTGIRFERAYAQELPYPDGSFDRVLSSLMLHHLDADVKTQAMQEVFRVLRPGGRLHIVDVAGDIHQHHGVLSRLMHRTGALEGNLGDRIPKLLRETGFECDVLFAEPRRALGLLTYYRATRPA</sequence>
<keyword evidence="3" id="KW-1185">Reference proteome</keyword>
<evidence type="ECO:0000313" key="3">
    <source>
        <dbReference type="Proteomes" id="UP000503540"/>
    </source>
</evidence>